<name>A0A511JEZ2_9CELL</name>
<keyword evidence="4 6" id="KW-1133">Transmembrane helix</keyword>
<dbReference type="PANTHER" id="PTHR47089">
    <property type="entry name" value="ABC TRANSPORTER, PERMEASE PROTEIN"/>
    <property type="match status" value="1"/>
</dbReference>
<dbReference type="InterPro" id="IPR001851">
    <property type="entry name" value="ABC_transp_permease"/>
</dbReference>
<dbReference type="GO" id="GO:0022857">
    <property type="term" value="F:transmembrane transporter activity"/>
    <property type="evidence" value="ECO:0007669"/>
    <property type="project" value="InterPro"/>
</dbReference>
<feature type="transmembrane region" description="Helical" evidence="6">
    <location>
        <begin position="338"/>
        <end position="356"/>
    </location>
</feature>
<keyword evidence="3 6" id="KW-0812">Transmembrane</keyword>
<evidence type="ECO:0000256" key="2">
    <source>
        <dbReference type="ARBA" id="ARBA00022475"/>
    </source>
</evidence>
<evidence type="ECO:0000256" key="6">
    <source>
        <dbReference type="SAM" id="Phobius"/>
    </source>
</evidence>
<evidence type="ECO:0000313" key="7">
    <source>
        <dbReference type="EMBL" id="GEL96542.1"/>
    </source>
</evidence>
<proteinExistence type="predicted"/>
<gene>
    <name evidence="7" type="ORF">CTE05_00890</name>
</gene>
<keyword evidence="2" id="KW-1003">Cell membrane</keyword>
<dbReference type="CDD" id="cd06580">
    <property type="entry name" value="TM_PBP1_transp_TpRbsC_like"/>
    <property type="match status" value="1"/>
</dbReference>
<dbReference type="Pfam" id="PF02653">
    <property type="entry name" value="BPD_transp_2"/>
    <property type="match status" value="1"/>
</dbReference>
<organism evidence="7 8">
    <name type="scientific">Cellulomonas terrae</name>
    <dbReference type="NCBI Taxonomy" id="311234"/>
    <lineage>
        <taxon>Bacteria</taxon>
        <taxon>Bacillati</taxon>
        <taxon>Actinomycetota</taxon>
        <taxon>Actinomycetes</taxon>
        <taxon>Micrococcales</taxon>
        <taxon>Cellulomonadaceae</taxon>
        <taxon>Cellulomonas</taxon>
    </lineage>
</organism>
<feature type="transmembrane region" description="Helical" evidence="6">
    <location>
        <begin position="107"/>
        <end position="124"/>
    </location>
</feature>
<comment type="caution">
    <text evidence="7">The sequence shown here is derived from an EMBL/GenBank/DDBJ whole genome shotgun (WGS) entry which is preliminary data.</text>
</comment>
<keyword evidence="5 6" id="KW-0472">Membrane</keyword>
<evidence type="ECO:0000256" key="4">
    <source>
        <dbReference type="ARBA" id="ARBA00022989"/>
    </source>
</evidence>
<evidence type="ECO:0000313" key="8">
    <source>
        <dbReference type="Proteomes" id="UP000321049"/>
    </source>
</evidence>
<feature type="transmembrane region" description="Helical" evidence="6">
    <location>
        <begin position="31"/>
        <end position="55"/>
    </location>
</feature>
<dbReference type="OrthoDB" id="45037at2"/>
<evidence type="ECO:0000256" key="3">
    <source>
        <dbReference type="ARBA" id="ARBA00022692"/>
    </source>
</evidence>
<feature type="transmembrane region" description="Helical" evidence="6">
    <location>
        <begin position="313"/>
        <end position="332"/>
    </location>
</feature>
<keyword evidence="8" id="KW-1185">Reference proteome</keyword>
<feature type="transmembrane region" description="Helical" evidence="6">
    <location>
        <begin position="290"/>
        <end position="306"/>
    </location>
</feature>
<dbReference type="PANTHER" id="PTHR47089:SF1">
    <property type="entry name" value="GUANOSINE ABC TRANSPORTER PERMEASE PROTEIN NUPP"/>
    <property type="match status" value="1"/>
</dbReference>
<dbReference type="AlphaFoldDB" id="A0A511JEZ2"/>
<comment type="subcellular location">
    <subcellularLocation>
        <location evidence="1">Cell membrane</location>
        <topology evidence="1">Multi-pass membrane protein</topology>
    </subcellularLocation>
</comment>
<reference evidence="7 8" key="1">
    <citation type="submission" date="2019-07" db="EMBL/GenBank/DDBJ databases">
        <title>Whole genome shotgun sequence of Cellulomonas terrae NBRC 100819.</title>
        <authorList>
            <person name="Hosoyama A."/>
            <person name="Uohara A."/>
            <person name="Ohji S."/>
            <person name="Ichikawa N."/>
        </authorList>
    </citation>
    <scope>NUCLEOTIDE SEQUENCE [LARGE SCALE GENOMIC DNA]</scope>
    <source>
        <strain evidence="7 8">NBRC 100819</strain>
    </source>
</reference>
<dbReference type="Proteomes" id="UP000321049">
    <property type="component" value="Unassembled WGS sequence"/>
</dbReference>
<dbReference type="RefSeq" id="WP_146844170.1">
    <property type="nucleotide sequence ID" value="NZ_BJWH01000001.1"/>
</dbReference>
<feature type="transmembrane region" description="Helical" evidence="6">
    <location>
        <begin position="253"/>
        <end position="278"/>
    </location>
</feature>
<evidence type="ECO:0000256" key="1">
    <source>
        <dbReference type="ARBA" id="ARBA00004651"/>
    </source>
</evidence>
<feature type="transmembrane region" description="Helical" evidence="6">
    <location>
        <begin position="205"/>
        <end position="232"/>
    </location>
</feature>
<accession>A0A511JEZ2</accession>
<protein>
    <submittedName>
        <fullName evidence="7">ABC transporter permease</fullName>
    </submittedName>
</protein>
<feature type="transmembrane region" description="Helical" evidence="6">
    <location>
        <begin position="75"/>
        <end position="95"/>
    </location>
</feature>
<feature type="transmembrane region" description="Helical" evidence="6">
    <location>
        <begin position="166"/>
        <end position="185"/>
    </location>
</feature>
<evidence type="ECO:0000256" key="5">
    <source>
        <dbReference type="ARBA" id="ARBA00023136"/>
    </source>
</evidence>
<dbReference type="GO" id="GO:0005886">
    <property type="term" value="C:plasma membrane"/>
    <property type="evidence" value="ECO:0007669"/>
    <property type="project" value="UniProtKB-SubCell"/>
</dbReference>
<dbReference type="EMBL" id="BJWH01000001">
    <property type="protein sequence ID" value="GEL96542.1"/>
    <property type="molecule type" value="Genomic_DNA"/>
</dbReference>
<feature type="transmembrane region" description="Helical" evidence="6">
    <location>
        <begin position="130"/>
        <end position="154"/>
    </location>
</feature>
<sequence length="363" mass="37385">MSQDVTKEAPALPAPAPPVERSRRLLTRGTALLRWLGALIAGLVVFGAFVLANGADPFAVYADIWTSTLTQPGQFQQIVLRAAPIALAGLAVVVPARAGLVNVGGEGQLIIGAVAAAGVALWLTPVASPWLVMLLMVVAAVVAGAAWAGIAAAMRLVVKVNEAVTTLLLNYVALYSMLFLILGPWKDPAALGQSTSVELHDAMKLPVFAGTAIHVGVVLAVVAAGAVWFALTRTTWGFRLSVVGGNAEAARRAGLPVVTLLLTALLIGGALAGLAGFIQLAGMEYKLRPTFGLTIGYVAFLASWLSRHKPLPLLVASLVLAAIAVSGNSLQIGSGLPAASVNILMGLVLLAVLGWTSPRKVRS</sequence>